<feature type="transmembrane region" description="Helical" evidence="26">
    <location>
        <begin position="149"/>
        <end position="171"/>
    </location>
</feature>
<keyword evidence="18 24" id="KW-0548">Nucleotidyltransferase</keyword>
<organism evidence="27 28">
    <name type="scientific">Gasterosteus aculeatus aculeatus</name>
    <name type="common">three-spined stickleback</name>
    <dbReference type="NCBI Taxonomy" id="481459"/>
    <lineage>
        <taxon>Eukaryota</taxon>
        <taxon>Metazoa</taxon>
        <taxon>Chordata</taxon>
        <taxon>Craniata</taxon>
        <taxon>Vertebrata</taxon>
        <taxon>Euteleostomi</taxon>
        <taxon>Actinopterygii</taxon>
        <taxon>Neopterygii</taxon>
        <taxon>Teleostei</taxon>
        <taxon>Neoteleostei</taxon>
        <taxon>Acanthomorphata</taxon>
        <taxon>Eupercaria</taxon>
        <taxon>Perciformes</taxon>
        <taxon>Cottioidei</taxon>
        <taxon>Gasterosteales</taxon>
        <taxon>Gasterosteidae</taxon>
        <taxon>Gasterosteus</taxon>
    </lineage>
</organism>
<evidence type="ECO:0000256" key="24">
    <source>
        <dbReference type="RuleBase" id="RU003938"/>
    </source>
</evidence>
<keyword evidence="28" id="KW-1185">Reference proteome</keyword>
<comment type="catalytic activity">
    <reaction evidence="7">
        <text>1-hexadecanoyl-2-(5Z,8Z,11Z,14Z-eicosatetraenoyl)-sn-glycero-3-phosphate + CTP + H(+) = 1-hexadecanoyl-2-(5Z,8Z,11Z,14Z-eicosatetraenoyl)-sn-glycero-3-cytidine-5'-diphosphate + diphosphate</text>
        <dbReference type="Rhea" id="RHEA:45652"/>
        <dbReference type="ChEBI" id="CHEBI:15378"/>
        <dbReference type="ChEBI" id="CHEBI:33019"/>
        <dbReference type="ChEBI" id="CHEBI:37563"/>
        <dbReference type="ChEBI" id="CHEBI:72864"/>
        <dbReference type="ChEBI" id="CHEBI:85350"/>
    </reaction>
    <physiologicalReaction direction="left-to-right" evidence="7">
        <dbReference type="Rhea" id="RHEA:45653"/>
    </physiologicalReaction>
</comment>
<comment type="catalytic activity">
    <reaction evidence="9">
        <text>a 1,2-diacyl-sn-glycero-3-phosphate + CTP + H(+) = a CDP-1,2-diacyl-sn-glycerol + diphosphate</text>
        <dbReference type="Rhea" id="RHEA:16229"/>
        <dbReference type="ChEBI" id="CHEBI:15378"/>
        <dbReference type="ChEBI" id="CHEBI:33019"/>
        <dbReference type="ChEBI" id="CHEBI:37563"/>
        <dbReference type="ChEBI" id="CHEBI:58332"/>
        <dbReference type="ChEBI" id="CHEBI:58608"/>
        <dbReference type="EC" id="2.7.7.41"/>
    </reaction>
    <physiologicalReaction direction="left-to-right" evidence="9">
        <dbReference type="Rhea" id="RHEA:16230"/>
    </physiologicalReaction>
</comment>
<evidence type="ECO:0000256" key="15">
    <source>
        <dbReference type="ARBA" id="ARBA00022516"/>
    </source>
</evidence>
<keyword evidence="17 24" id="KW-0812">Transmembrane</keyword>
<evidence type="ECO:0000313" key="28">
    <source>
        <dbReference type="Proteomes" id="UP000007635"/>
    </source>
</evidence>
<dbReference type="GO" id="GO:0005789">
    <property type="term" value="C:endoplasmic reticulum membrane"/>
    <property type="evidence" value="ECO:0007669"/>
    <property type="project" value="TreeGrafter"/>
</dbReference>
<comment type="catalytic activity">
    <reaction evidence="1">
        <text>1,2-di-(9Z-octadecenoyl)-sn-glycero-3-phosphate + CTP + H(+) = 1,2-di-(9Z-octadecenoyl)-sn-glycero-3-cytidine-5'-diphosphate + diphosphate</text>
        <dbReference type="Rhea" id="RHEA:45676"/>
        <dbReference type="ChEBI" id="CHEBI:15378"/>
        <dbReference type="ChEBI" id="CHEBI:33019"/>
        <dbReference type="ChEBI" id="CHEBI:37563"/>
        <dbReference type="ChEBI" id="CHEBI:74546"/>
        <dbReference type="ChEBI" id="CHEBI:85356"/>
    </reaction>
    <physiologicalReaction direction="left-to-right" evidence="1">
        <dbReference type="Rhea" id="RHEA:45677"/>
    </physiologicalReaction>
</comment>
<dbReference type="PROSITE" id="PS01315">
    <property type="entry name" value="CDS"/>
    <property type="match status" value="1"/>
</dbReference>
<evidence type="ECO:0000256" key="4">
    <source>
        <dbReference type="ARBA" id="ARBA00000859"/>
    </source>
</evidence>
<dbReference type="InterPro" id="IPR016720">
    <property type="entry name" value="PC_Trfase_euk"/>
</dbReference>
<evidence type="ECO:0000256" key="2">
    <source>
        <dbReference type="ARBA" id="ARBA00000281"/>
    </source>
</evidence>
<dbReference type="PANTHER" id="PTHR13773">
    <property type="entry name" value="PHOSPHATIDATE CYTIDYLYLTRANSFERASE"/>
    <property type="match status" value="1"/>
</dbReference>
<dbReference type="Proteomes" id="UP000007635">
    <property type="component" value="Chromosome XIII"/>
</dbReference>
<reference evidence="27" key="3">
    <citation type="submission" date="2025-09" db="UniProtKB">
        <authorList>
            <consortium name="Ensembl"/>
        </authorList>
    </citation>
    <scope>IDENTIFICATION</scope>
</reference>
<dbReference type="EC" id="2.7.7.41" evidence="14 24"/>
<comment type="catalytic activity">
    <reaction evidence="5">
        <text>1,2-di-(5Z,8Z,11Z,14Z)-eicosatetraenoyl-sn-glycero-3-phosphate + CTP + H(+) = 1,2-di-(5Z,8Z,11Z,14Z-eicosatetraenoyl)-sn-glycero-3-cytidine-5'-diphosphate + diphosphate</text>
        <dbReference type="Rhea" id="RHEA:45656"/>
        <dbReference type="ChEBI" id="CHEBI:15378"/>
        <dbReference type="ChEBI" id="CHEBI:33019"/>
        <dbReference type="ChEBI" id="CHEBI:37563"/>
        <dbReference type="ChEBI" id="CHEBI:77126"/>
        <dbReference type="ChEBI" id="CHEBI:85351"/>
    </reaction>
    <physiologicalReaction direction="left-to-right" evidence="5">
        <dbReference type="Rhea" id="RHEA:45657"/>
    </physiologicalReaction>
</comment>
<evidence type="ECO:0000256" key="13">
    <source>
        <dbReference type="ARBA" id="ARBA00010185"/>
    </source>
</evidence>
<reference evidence="27 28" key="1">
    <citation type="journal article" date="2021" name="G3 (Bethesda)">
        <title>Improved contiguity of the threespine stickleback genome using long-read sequencing.</title>
        <authorList>
            <person name="Nath S."/>
            <person name="Shaw D.E."/>
            <person name="White M.A."/>
        </authorList>
    </citation>
    <scope>NUCLEOTIDE SEQUENCE [LARGE SCALE GENOMIC DNA]</scope>
    <source>
        <strain evidence="27 28">Lake Benthic</strain>
    </source>
</reference>
<evidence type="ECO:0000256" key="25">
    <source>
        <dbReference type="SAM" id="MobiDB-lite"/>
    </source>
</evidence>
<evidence type="ECO:0000256" key="22">
    <source>
        <dbReference type="ARBA" id="ARBA00023209"/>
    </source>
</evidence>
<feature type="compositionally biased region" description="Basic and acidic residues" evidence="25">
    <location>
        <begin position="63"/>
        <end position="73"/>
    </location>
</feature>
<dbReference type="GeneTree" id="ENSGT00940000158223"/>
<evidence type="ECO:0000256" key="14">
    <source>
        <dbReference type="ARBA" id="ARBA00012487"/>
    </source>
</evidence>
<evidence type="ECO:0000313" key="27">
    <source>
        <dbReference type="Ensembl" id="ENSGACP00000039586.1"/>
    </source>
</evidence>
<accession>A0AAQ4PKX3</accession>
<feature type="transmembrane region" description="Helical" evidence="26">
    <location>
        <begin position="259"/>
        <end position="281"/>
    </location>
</feature>
<comment type="catalytic activity">
    <reaction evidence="4">
        <text>1-octadecanoyl-2-(9Z-octadecenoyl)-sn-glycero-3-phosphate + CTP + H(+) = 1-octadecanoyl-2-(9Z-octadecenoyl)-sn-glycero-3-cytidine-5'-diphosphate + diphosphate</text>
        <dbReference type="Rhea" id="RHEA:45664"/>
        <dbReference type="ChEBI" id="CHEBI:15378"/>
        <dbReference type="ChEBI" id="CHEBI:33019"/>
        <dbReference type="ChEBI" id="CHEBI:37563"/>
        <dbReference type="ChEBI" id="CHEBI:74560"/>
        <dbReference type="ChEBI" id="CHEBI:85353"/>
    </reaction>
    <physiologicalReaction direction="left-to-right" evidence="4">
        <dbReference type="Rhea" id="RHEA:45665"/>
    </physiologicalReaction>
</comment>
<evidence type="ECO:0000256" key="23">
    <source>
        <dbReference type="ARBA" id="ARBA00023264"/>
    </source>
</evidence>
<feature type="region of interest" description="Disordered" evidence="25">
    <location>
        <begin position="58"/>
        <end position="77"/>
    </location>
</feature>
<dbReference type="AlphaFoldDB" id="A0AAQ4PKX3"/>
<keyword evidence="22" id="KW-0594">Phospholipid biosynthesis</keyword>
<evidence type="ECO:0000256" key="1">
    <source>
        <dbReference type="ARBA" id="ARBA00000060"/>
    </source>
</evidence>
<keyword evidence="16 24" id="KW-0808">Transferase</keyword>
<evidence type="ECO:0000256" key="8">
    <source>
        <dbReference type="ARBA" id="ARBA00001729"/>
    </source>
</evidence>
<dbReference type="GO" id="GO:0004605">
    <property type="term" value="F:phosphatidate cytidylyltransferase activity"/>
    <property type="evidence" value="ECO:0007669"/>
    <property type="project" value="UniProtKB-EC"/>
</dbReference>
<evidence type="ECO:0000256" key="18">
    <source>
        <dbReference type="ARBA" id="ARBA00022695"/>
    </source>
</evidence>
<reference evidence="27" key="2">
    <citation type="submission" date="2025-08" db="UniProtKB">
        <authorList>
            <consortium name="Ensembl"/>
        </authorList>
    </citation>
    <scope>IDENTIFICATION</scope>
</reference>
<comment type="catalytic activity">
    <reaction evidence="8">
        <text>1-octadecanoyl-2-(5Z,8Z,11Z,14Z-eicosatetraenoyl)-sn-glycero-3-phosphate + CTP + H(+) = 1-octadecanoyl-2-(5Z,8Z,11Z,14Z-eicosatetraenoyl)-sn-glycero-3-cytidine-5'-diphosphate + diphosphate</text>
        <dbReference type="Rhea" id="RHEA:45648"/>
        <dbReference type="ChEBI" id="CHEBI:15378"/>
        <dbReference type="ChEBI" id="CHEBI:33019"/>
        <dbReference type="ChEBI" id="CHEBI:37563"/>
        <dbReference type="ChEBI" id="CHEBI:77091"/>
        <dbReference type="ChEBI" id="CHEBI:85349"/>
    </reaction>
    <physiologicalReaction direction="left-to-right" evidence="8">
        <dbReference type="Rhea" id="RHEA:45649"/>
    </physiologicalReaction>
</comment>
<keyword evidence="23" id="KW-1208">Phospholipid metabolism</keyword>
<keyword evidence="15" id="KW-0444">Lipid biosynthesis</keyword>
<evidence type="ECO:0000256" key="6">
    <source>
        <dbReference type="ARBA" id="ARBA00001056"/>
    </source>
</evidence>
<name>A0AAQ4PKX3_GASAC</name>
<dbReference type="Ensembl" id="ENSGACT00000056485.1">
    <property type="protein sequence ID" value="ENSGACP00000039586.1"/>
    <property type="gene ID" value="ENSGACG00000014333.2"/>
</dbReference>
<dbReference type="PANTHER" id="PTHR13773:SF16">
    <property type="entry name" value="PHOSPHATIDATE CYTIDYLYLTRANSFERASE 1"/>
    <property type="match status" value="1"/>
</dbReference>
<evidence type="ECO:0000256" key="7">
    <source>
        <dbReference type="ARBA" id="ARBA00001617"/>
    </source>
</evidence>
<evidence type="ECO:0000256" key="26">
    <source>
        <dbReference type="SAM" id="Phobius"/>
    </source>
</evidence>
<comment type="catalytic activity">
    <reaction evidence="3">
        <text>1-octadecanoyl-2-(9Z,12Z-octadecadienoyl)-sn-glycero-3-phosphate + CTP + H(+) = 1-octadecanoyl-2-(9Z,12Z-octadecadienoyl)-sn-glycero-3-cytidine-5'-diphosphate + diphosphate</text>
        <dbReference type="Rhea" id="RHEA:45660"/>
        <dbReference type="ChEBI" id="CHEBI:15378"/>
        <dbReference type="ChEBI" id="CHEBI:33019"/>
        <dbReference type="ChEBI" id="CHEBI:37563"/>
        <dbReference type="ChEBI" id="CHEBI:77098"/>
        <dbReference type="ChEBI" id="CHEBI:85352"/>
    </reaction>
    <physiologicalReaction direction="left-to-right" evidence="3">
        <dbReference type="Rhea" id="RHEA:45661"/>
    </physiologicalReaction>
</comment>
<evidence type="ECO:0000256" key="9">
    <source>
        <dbReference type="ARBA" id="ARBA00001902"/>
    </source>
</evidence>
<keyword evidence="20" id="KW-0443">Lipid metabolism</keyword>
<evidence type="ECO:0000256" key="3">
    <source>
        <dbReference type="ARBA" id="ARBA00000515"/>
    </source>
</evidence>
<proteinExistence type="inferred from homology"/>
<evidence type="ECO:0000256" key="11">
    <source>
        <dbReference type="ARBA" id="ARBA00005119"/>
    </source>
</evidence>
<evidence type="ECO:0000256" key="21">
    <source>
        <dbReference type="ARBA" id="ARBA00023136"/>
    </source>
</evidence>
<sequence length="369" mass="41194">MRRRLQSGHSRCSALHSGLGQHSTVPEQSPGGPAAQMEELLDTRGPVFGHDFRLLPHHLHGTRHSDTSGHDRPNQVLPRNHHHRLQSVPFLRAALVQDPQLVLPDLRQLLLLRGNRCGLLRGSGAEGGTPAVPGALSPLHLLRLVPRRFIVPISIVICNDIMAYLFGFFFGRTPLIKLSPKKTWEGFIGGFFATVVFGFMLAYLLSQFQYFVCPVAVNSETNGFTVECEPSEIFVMREYTLPAVVQNMLTWKTVKLYPFQIHSIFLSAFGSLIGPFGGFFASGFKRAFKIKDFANTIPGHGGIMDRFDCQYLMATFTHVYIGSFIRGPNPSKVLQQLLMLRPDQQLGIFRTLHSQLRERGMLPPPAAQA</sequence>
<feature type="region of interest" description="Disordered" evidence="25">
    <location>
        <begin position="1"/>
        <end position="35"/>
    </location>
</feature>
<dbReference type="GO" id="GO:0008654">
    <property type="term" value="P:phospholipid biosynthetic process"/>
    <property type="evidence" value="ECO:0007669"/>
    <property type="project" value="UniProtKB-KW"/>
</dbReference>
<evidence type="ECO:0000256" key="10">
    <source>
        <dbReference type="ARBA" id="ARBA00004141"/>
    </source>
</evidence>
<comment type="pathway">
    <text evidence="12">Lipid metabolism.</text>
</comment>
<evidence type="ECO:0000256" key="5">
    <source>
        <dbReference type="ARBA" id="ARBA00001021"/>
    </source>
</evidence>
<evidence type="ECO:0000256" key="19">
    <source>
        <dbReference type="ARBA" id="ARBA00022989"/>
    </source>
</evidence>
<comment type="similarity">
    <text evidence="13 24">Belongs to the CDS family.</text>
</comment>
<evidence type="ECO:0000256" key="16">
    <source>
        <dbReference type="ARBA" id="ARBA00022679"/>
    </source>
</evidence>
<dbReference type="InterPro" id="IPR000374">
    <property type="entry name" value="PC_trans"/>
</dbReference>
<evidence type="ECO:0000256" key="17">
    <source>
        <dbReference type="ARBA" id="ARBA00022692"/>
    </source>
</evidence>
<protein>
    <recommendedName>
        <fullName evidence="14 24">Phosphatidate cytidylyltransferase</fullName>
        <ecNumber evidence="14 24">2.7.7.41</ecNumber>
    </recommendedName>
</protein>
<comment type="subcellular location">
    <subcellularLocation>
        <location evidence="10">Membrane</location>
        <topology evidence="10">Multi-pass membrane protein</topology>
    </subcellularLocation>
</comment>
<comment type="catalytic activity">
    <reaction evidence="6">
        <text>1,2-di-(9Z,12Z-octadecadienoyl)-sn-glycero-3-phosphate + CTP + H(+) = 1,2-di-(9Z,12Z-octadecadienoyl)-sn-glycero-3-cytidine-5'-diphosphate + diphosphate</text>
        <dbReference type="Rhea" id="RHEA:45672"/>
        <dbReference type="ChEBI" id="CHEBI:15378"/>
        <dbReference type="ChEBI" id="CHEBI:33019"/>
        <dbReference type="ChEBI" id="CHEBI:37563"/>
        <dbReference type="ChEBI" id="CHEBI:77128"/>
        <dbReference type="ChEBI" id="CHEBI:85355"/>
    </reaction>
    <physiologicalReaction direction="left-to-right" evidence="6">
        <dbReference type="Rhea" id="RHEA:45673"/>
    </physiologicalReaction>
</comment>
<keyword evidence="19 26" id="KW-1133">Transmembrane helix</keyword>
<comment type="pathway">
    <text evidence="11 24">Phospholipid metabolism; CDP-diacylglycerol biosynthesis; CDP-diacylglycerol from sn-glycerol 3-phosphate: step 3/3.</text>
</comment>
<evidence type="ECO:0000256" key="12">
    <source>
        <dbReference type="ARBA" id="ARBA00005189"/>
    </source>
</evidence>
<comment type="catalytic activity">
    <reaction evidence="2">
        <text>1-octadecanoyl-2-(4Z,7Z,10Z,13Z,16Z,19Z-docosahexaenoyl)-sn-glycero-3-phosphate + CTP + H(+) = 1-octadecanoyl-2-(4Z,7Z,10Z,13Z,16Z,19Z-docosahexaenoyl)-sn-glycero-3-cytidine-5'-diphosphate + diphosphate</text>
        <dbReference type="Rhea" id="RHEA:45668"/>
        <dbReference type="ChEBI" id="CHEBI:15378"/>
        <dbReference type="ChEBI" id="CHEBI:33019"/>
        <dbReference type="ChEBI" id="CHEBI:37563"/>
        <dbReference type="ChEBI" id="CHEBI:77130"/>
        <dbReference type="ChEBI" id="CHEBI:85354"/>
    </reaction>
    <physiologicalReaction direction="left-to-right" evidence="2">
        <dbReference type="Rhea" id="RHEA:45669"/>
    </physiologicalReaction>
</comment>
<feature type="transmembrane region" description="Helical" evidence="26">
    <location>
        <begin position="183"/>
        <end position="205"/>
    </location>
</feature>
<evidence type="ECO:0000256" key="20">
    <source>
        <dbReference type="ARBA" id="ARBA00023098"/>
    </source>
</evidence>
<keyword evidence="21 26" id="KW-0472">Membrane</keyword>
<dbReference type="Pfam" id="PF01148">
    <property type="entry name" value="CTP_transf_1"/>
    <property type="match status" value="1"/>
</dbReference>